<evidence type="ECO:0000259" key="12">
    <source>
        <dbReference type="PROSITE" id="PS50109"/>
    </source>
</evidence>
<dbReference type="PANTHER" id="PTHR45436:SF5">
    <property type="entry name" value="SENSOR HISTIDINE KINASE TRCS"/>
    <property type="match status" value="1"/>
</dbReference>
<evidence type="ECO:0000256" key="10">
    <source>
        <dbReference type="ARBA" id="ARBA00023136"/>
    </source>
</evidence>
<evidence type="ECO:0000256" key="4">
    <source>
        <dbReference type="ARBA" id="ARBA00022553"/>
    </source>
</evidence>
<evidence type="ECO:0000259" key="13">
    <source>
        <dbReference type="PROSITE" id="PS50885"/>
    </source>
</evidence>
<dbReference type="CDD" id="cd00082">
    <property type="entry name" value="HisKA"/>
    <property type="match status" value="1"/>
</dbReference>
<comment type="caution">
    <text evidence="14">The sequence shown here is derived from an EMBL/GenBank/DDBJ whole genome shotgun (WGS) entry which is preliminary data.</text>
</comment>
<evidence type="ECO:0000256" key="3">
    <source>
        <dbReference type="ARBA" id="ARBA00012438"/>
    </source>
</evidence>
<feature type="transmembrane region" description="Helical" evidence="11">
    <location>
        <begin position="64"/>
        <end position="89"/>
    </location>
</feature>
<dbReference type="Gene3D" id="3.30.565.10">
    <property type="entry name" value="Histidine kinase-like ATPase, C-terminal domain"/>
    <property type="match status" value="1"/>
</dbReference>
<comment type="subcellular location">
    <subcellularLocation>
        <location evidence="2">Cell membrane</location>
    </subcellularLocation>
</comment>
<keyword evidence="4" id="KW-0597">Phosphoprotein</keyword>
<proteinExistence type="predicted"/>
<dbReference type="SUPFAM" id="SSF47384">
    <property type="entry name" value="Homodimeric domain of signal transducing histidine kinase"/>
    <property type="match status" value="1"/>
</dbReference>
<dbReference type="InterPro" id="IPR004358">
    <property type="entry name" value="Sig_transdc_His_kin-like_C"/>
</dbReference>
<evidence type="ECO:0000256" key="9">
    <source>
        <dbReference type="ARBA" id="ARBA00023012"/>
    </source>
</evidence>
<accession>A0A4R5C1H1</accession>
<organism evidence="14 15">
    <name type="scientific">Actinomadura rubrisoli</name>
    <dbReference type="NCBI Taxonomy" id="2530368"/>
    <lineage>
        <taxon>Bacteria</taxon>
        <taxon>Bacillati</taxon>
        <taxon>Actinomycetota</taxon>
        <taxon>Actinomycetes</taxon>
        <taxon>Streptosporangiales</taxon>
        <taxon>Thermomonosporaceae</taxon>
        <taxon>Actinomadura</taxon>
    </lineage>
</organism>
<protein>
    <recommendedName>
        <fullName evidence="3">histidine kinase</fullName>
        <ecNumber evidence="3">2.7.13.3</ecNumber>
    </recommendedName>
</protein>
<dbReference type="PRINTS" id="PR00344">
    <property type="entry name" value="BCTRLSENSOR"/>
</dbReference>
<dbReference type="InterPro" id="IPR036890">
    <property type="entry name" value="HATPase_C_sf"/>
</dbReference>
<evidence type="ECO:0000256" key="1">
    <source>
        <dbReference type="ARBA" id="ARBA00000085"/>
    </source>
</evidence>
<feature type="domain" description="HAMP" evidence="13">
    <location>
        <begin position="121"/>
        <end position="174"/>
    </location>
</feature>
<keyword evidence="10 11" id="KW-0472">Membrane</keyword>
<evidence type="ECO:0000313" key="15">
    <source>
        <dbReference type="Proteomes" id="UP000294513"/>
    </source>
</evidence>
<dbReference type="Pfam" id="PF00512">
    <property type="entry name" value="HisKA"/>
    <property type="match status" value="1"/>
</dbReference>
<keyword evidence="5" id="KW-0808">Transferase</keyword>
<feature type="domain" description="Histidine kinase" evidence="12">
    <location>
        <begin position="182"/>
        <end position="390"/>
    </location>
</feature>
<keyword evidence="9" id="KW-0902">Two-component regulatory system</keyword>
<dbReference type="AlphaFoldDB" id="A0A4R5C1H1"/>
<reference evidence="14 15" key="1">
    <citation type="submission" date="2019-03" db="EMBL/GenBank/DDBJ databases">
        <title>Draft genome sequences of novel Actinobacteria.</title>
        <authorList>
            <person name="Sahin N."/>
            <person name="Ay H."/>
            <person name="Saygin H."/>
        </authorList>
    </citation>
    <scope>NUCLEOTIDE SEQUENCE [LARGE SCALE GENOMIC DNA]</scope>
    <source>
        <strain evidence="14 15">H3C3</strain>
    </source>
</reference>
<dbReference type="Proteomes" id="UP000294513">
    <property type="component" value="Unassembled WGS sequence"/>
</dbReference>
<dbReference type="FunFam" id="1.10.287.130:FF:000001">
    <property type="entry name" value="Two-component sensor histidine kinase"/>
    <property type="match status" value="1"/>
</dbReference>
<evidence type="ECO:0000256" key="5">
    <source>
        <dbReference type="ARBA" id="ARBA00022679"/>
    </source>
</evidence>
<dbReference type="EMBL" id="SMKU01000037">
    <property type="protein sequence ID" value="TDD92615.1"/>
    <property type="molecule type" value="Genomic_DNA"/>
</dbReference>
<dbReference type="Pfam" id="PF02518">
    <property type="entry name" value="HATPase_c"/>
    <property type="match status" value="1"/>
</dbReference>
<dbReference type="InterPro" id="IPR003594">
    <property type="entry name" value="HATPase_dom"/>
</dbReference>
<dbReference type="InterPro" id="IPR050428">
    <property type="entry name" value="TCS_sensor_his_kinase"/>
</dbReference>
<dbReference type="PROSITE" id="PS50885">
    <property type="entry name" value="HAMP"/>
    <property type="match status" value="1"/>
</dbReference>
<dbReference type="PANTHER" id="PTHR45436">
    <property type="entry name" value="SENSOR HISTIDINE KINASE YKOH"/>
    <property type="match status" value="1"/>
</dbReference>
<dbReference type="InterPro" id="IPR003661">
    <property type="entry name" value="HisK_dim/P_dom"/>
</dbReference>
<name>A0A4R5C1H1_9ACTN</name>
<dbReference type="OrthoDB" id="9786919at2"/>
<sequence>MAKPRMPPAVSVPRTRSSNAMRSTRGHFAVLWAINAYKGGMSVRNVLPRVRPHGPRSTRARATLAATSLIGSLLVAAAAVSAVVLRLLIGPRHDAALASTMAVLCAVAVGLAVWGARRAAGRALGRVARLEAEMLDITVSDPARRVAVPATGDEVARLAGRVNAVLARLDGAAAQRRAFIADASHELRTPLTGLRTRLELALGDPDPEDGDLLDTLRHALDDTKRLHQIVEDLLALARLDSGDRALHEAVDLGAVVEAGLSRRTPPVPVAVKAESDLVVEANRPQLCRVLLNLFANAERHAVAMIEVEARREGGEAVVEVRDDGPGIPAADRDRVFERFTRLDAARSRTDGGSGLGLALAREITLAHGGRLYVGEGAFGARLVLRLPLLGAEAERP</sequence>
<dbReference type="GO" id="GO:0000155">
    <property type="term" value="F:phosphorelay sensor kinase activity"/>
    <property type="evidence" value="ECO:0007669"/>
    <property type="project" value="InterPro"/>
</dbReference>
<feature type="transmembrane region" description="Helical" evidence="11">
    <location>
        <begin position="95"/>
        <end position="116"/>
    </location>
</feature>
<evidence type="ECO:0000256" key="8">
    <source>
        <dbReference type="ARBA" id="ARBA00022989"/>
    </source>
</evidence>
<evidence type="ECO:0000256" key="7">
    <source>
        <dbReference type="ARBA" id="ARBA00022777"/>
    </source>
</evidence>
<evidence type="ECO:0000313" key="14">
    <source>
        <dbReference type="EMBL" id="TDD92615.1"/>
    </source>
</evidence>
<keyword evidence="15" id="KW-1185">Reference proteome</keyword>
<dbReference type="InterPro" id="IPR003660">
    <property type="entry name" value="HAMP_dom"/>
</dbReference>
<gene>
    <name evidence="14" type="ORF">E1298_10505</name>
</gene>
<dbReference type="SUPFAM" id="SSF55874">
    <property type="entry name" value="ATPase domain of HSP90 chaperone/DNA topoisomerase II/histidine kinase"/>
    <property type="match status" value="1"/>
</dbReference>
<dbReference type="Gene3D" id="1.10.287.130">
    <property type="match status" value="1"/>
</dbReference>
<evidence type="ECO:0000256" key="6">
    <source>
        <dbReference type="ARBA" id="ARBA00022692"/>
    </source>
</evidence>
<dbReference type="SMART" id="SM00387">
    <property type="entry name" value="HATPase_c"/>
    <property type="match status" value="1"/>
</dbReference>
<keyword evidence="7 14" id="KW-0418">Kinase</keyword>
<dbReference type="CDD" id="cd00075">
    <property type="entry name" value="HATPase"/>
    <property type="match status" value="1"/>
</dbReference>
<dbReference type="PROSITE" id="PS50109">
    <property type="entry name" value="HIS_KIN"/>
    <property type="match status" value="1"/>
</dbReference>
<comment type="catalytic activity">
    <reaction evidence="1">
        <text>ATP + protein L-histidine = ADP + protein N-phospho-L-histidine.</text>
        <dbReference type="EC" id="2.7.13.3"/>
    </reaction>
</comment>
<evidence type="ECO:0000256" key="2">
    <source>
        <dbReference type="ARBA" id="ARBA00004236"/>
    </source>
</evidence>
<keyword evidence="8 11" id="KW-1133">Transmembrane helix</keyword>
<dbReference type="InterPro" id="IPR005467">
    <property type="entry name" value="His_kinase_dom"/>
</dbReference>
<dbReference type="InterPro" id="IPR036097">
    <property type="entry name" value="HisK_dim/P_sf"/>
</dbReference>
<dbReference type="SMART" id="SM00388">
    <property type="entry name" value="HisKA"/>
    <property type="match status" value="1"/>
</dbReference>
<evidence type="ECO:0000256" key="11">
    <source>
        <dbReference type="SAM" id="Phobius"/>
    </source>
</evidence>
<dbReference type="EC" id="2.7.13.3" evidence="3"/>
<dbReference type="GO" id="GO:0005886">
    <property type="term" value="C:plasma membrane"/>
    <property type="evidence" value="ECO:0007669"/>
    <property type="project" value="UniProtKB-SubCell"/>
</dbReference>
<keyword evidence="6 11" id="KW-0812">Transmembrane</keyword>